<feature type="compositionally biased region" description="Low complexity" evidence="1">
    <location>
        <begin position="622"/>
        <end position="631"/>
    </location>
</feature>
<dbReference type="AlphaFoldDB" id="R4YYA4"/>
<organism evidence="2 3">
    <name type="scientific">Candidatus Neomicrothrix parvicella RN1</name>
    <dbReference type="NCBI Taxonomy" id="1229780"/>
    <lineage>
        <taxon>Bacteria</taxon>
        <taxon>Bacillati</taxon>
        <taxon>Actinomycetota</taxon>
        <taxon>Acidimicrobiia</taxon>
        <taxon>Acidimicrobiales</taxon>
        <taxon>Microthrixaceae</taxon>
        <taxon>Candidatus Neomicrothrix</taxon>
    </lineage>
</organism>
<name>R4YYA4_9ACTN</name>
<feature type="region of interest" description="Disordered" evidence="1">
    <location>
        <begin position="622"/>
        <end position="651"/>
    </location>
</feature>
<dbReference type="HOGENOM" id="CLU_420749_0_0_11"/>
<accession>R4YYA4</accession>
<evidence type="ECO:0000256" key="1">
    <source>
        <dbReference type="SAM" id="MobiDB-lite"/>
    </source>
</evidence>
<comment type="caution">
    <text evidence="2">The sequence shown here is derived from an EMBL/GenBank/DDBJ whole genome shotgun (WGS) entry which is preliminary data.</text>
</comment>
<evidence type="ECO:0000313" key="3">
    <source>
        <dbReference type="Proteomes" id="UP000018291"/>
    </source>
</evidence>
<reference evidence="2 3" key="1">
    <citation type="journal article" date="2013" name="ISME J.">
        <title>Metabolic model for the filamentous 'Candidatus Microthrix parvicella' based on genomic and metagenomic analyses.</title>
        <authorList>
            <person name="Jon McIlroy S."/>
            <person name="Kristiansen R."/>
            <person name="Albertsen M."/>
            <person name="Michael Karst S."/>
            <person name="Rossetti S."/>
            <person name="Lund Nielsen J."/>
            <person name="Tandoi V."/>
            <person name="James Seviour R."/>
            <person name="Nielsen P.H."/>
        </authorList>
    </citation>
    <scope>NUCLEOTIDE SEQUENCE [LARGE SCALE GENOMIC DNA]</scope>
    <source>
        <strain evidence="2 3">RN1</strain>
    </source>
</reference>
<gene>
    <name evidence="2" type="ORF">BN381_10152</name>
</gene>
<proteinExistence type="predicted"/>
<keyword evidence="3" id="KW-1185">Reference proteome</keyword>
<dbReference type="Proteomes" id="UP000018291">
    <property type="component" value="Unassembled WGS sequence"/>
</dbReference>
<sequence length="651" mass="68350">MVHHAAGEHLGRVVAGGALPVASGQPEHEAALVVAHPLVAAGGGVLGHDEHVVGVLVGILDRQHPRATGRVPALGHLEQVAGGEEPGVGHQPLVHRTQLVDAQLRIGDVARRVALLLAGGQHQLGQHLLERLVAQLHLVEVPGGAGVEEQGIQPGELEVELVGGLGIGLVEGPLAGKQLLLGGFGVVALVHQLEEPGERLVEVGAVAGRLGVEVHLAQLAQPVEAVALGVGLVVGGHDAKLGAGFGVQQHQQPVEVAQALAGQLVGVDARFCFEDALLLGSSLFDDLVGEDLDAVADALTQRLRHPDGVFVGLVDQLVERALGAVAVGSAREERVGREQGGDRLELTLGFGVVAFQGGVEVDRQVTALGPLGPLGQQHDSPAQHQHEPGRFVDGEQLADRIRRCGDVLLVAVTLAFMEEAPCCWSVVCRRVAAGWAVVEQVVGRVGQTCVECDEPQAGARLCGCRCRDRELVGGVARELEVVAVGLQAQRFEHHVVEVLDRRRCPVAGGLAGGRPRLEEPTGSALQRGPRRRLTLALRLVPRLAEITEVAADDRVQIVVGEELTTVGDRRKRHPRPLPRRVRPHGAAAPHAAATFDMSGAGTGINPFCRVRFSEALWRSADGAAAPPGAARPGDRAPETATHFQDLHRSVS</sequence>
<protein>
    <submittedName>
        <fullName evidence="2">Uncharacterized protein</fullName>
    </submittedName>
</protein>
<dbReference type="EMBL" id="CANL01000001">
    <property type="protein sequence ID" value="CCM61921.1"/>
    <property type="molecule type" value="Genomic_DNA"/>
</dbReference>
<evidence type="ECO:0000313" key="2">
    <source>
        <dbReference type="EMBL" id="CCM61921.1"/>
    </source>
</evidence>